<proteinExistence type="predicted"/>
<reference evidence="1 2" key="1">
    <citation type="submission" date="2024-07" db="EMBL/GenBank/DDBJ databases">
        <title>Genomic Encyclopedia of Type Strains, Phase V (KMG-V): Genome sequencing to study the core and pangenomes of soil and plant-associated prokaryotes.</title>
        <authorList>
            <person name="Whitman W."/>
        </authorList>
    </citation>
    <scope>NUCLEOTIDE SEQUENCE [LARGE SCALE GENOMIC DNA]</scope>
    <source>
        <strain evidence="1 2">USDA 152</strain>
    </source>
</reference>
<evidence type="ECO:0000313" key="1">
    <source>
        <dbReference type="EMBL" id="MEY9453362.1"/>
    </source>
</evidence>
<protein>
    <submittedName>
        <fullName evidence="1">Ribosomal protein L37AE/L43A</fullName>
    </submittedName>
</protein>
<keyword evidence="2" id="KW-1185">Reference proteome</keyword>
<accession>A0ABV4FPZ7</accession>
<keyword evidence="1" id="KW-0689">Ribosomal protein</keyword>
<organism evidence="1 2">
    <name type="scientific">Bradyrhizobium ottawaense</name>
    <dbReference type="NCBI Taxonomy" id="931866"/>
    <lineage>
        <taxon>Bacteria</taxon>
        <taxon>Pseudomonadati</taxon>
        <taxon>Pseudomonadota</taxon>
        <taxon>Alphaproteobacteria</taxon>
        <taxon>Hyphomicrobiales</taxon>
        <taxon>Nitrobacteraceae</taxon>
        <taxon>Bradyrhizobium</taxon>
    </lineage>
</organism>
<evidence type="ECO:0000313" key="2">
    <source>
        <dbReference type="Proteomes" id="UP001565369"/>
    </source>
</evidence>
<dbReference type="EMBL" id="JBGBZJ010000003">
    <property type="protein sequence ID" value="MEY9453362.1"/>
    <property type="molecule type" value="Genomic_DNA"/>
</dbReference>
<keyword evidence="1" id="KW-0687">Ribonucleoprotein</keyword>
<sequence length="60" mass="6649">MTVLHPIRKACPACGRPMKVVKNDADPGRERYVCPVCDNDPLHDPAARKWVDSPLKPPAD</sequence>
<dbReference type="GO" id="GO:0005840">
    <property type="term" value="C:ribosome"/>
    <property type="evidence" value="ECO:0007669"/>
    <property type="project" value="UniProtKB-KW"/>
</dbReference>
<comment type="caution">
    <text evidence="1">The sequence shown here is derived from an EMBL/GenBank/DDBJ whole genome shotgun (WGS) entry which is preliminary data.</text>
</comment>
<gene>
    <name evidence="1" type="ORF">ABIG07_002310</name>
</gene>
<name>A0ABV4FPZ7_9BRAD</name>
<dbReference type="Proteomes" id="UP001565369">
    <property type="component" value="Unassembled WGS sequence"/>
</dbReference>